<dbReference type="KEGG" id="agv:OJF2_24540"/>
<dbReference type="EMBL" id="CP042997">
    <property type="protein sequence ID" value="QEH33922.1"/>
    <property type="molecule type" value="Genomic_DNA"/>
</dbReference>
<feature type="transmembrane region" description="Helical" evidence="1">
    <location>
        <begin position="33"/>
        <end position="53"/>
    </location>
</feature>
<keyword evidence="1" id="KW-1133">Transmembrane helix</keyword>
<dbReference type="RefSeq" id="WP_148593917.1">
    <property type="nucleotide sequence ID" value="NZ_CP042997.1"/>
</dbReference>
<evidence type="ECO:0000313" key="3">
    <source>
        <dbReference type="Proteomes" id="UP000324233"/>
    </source>
</evidence>
<dbReference type="Proteomes" id="UP000324233">
    <property type="component" value="Chromosome"/>
</dbReference>
<reference evidence="2 3" key="1">
    <citation type="submission" date="2019-08" db="EMBL/GenBank/DDBJ databases">
        <title>Deep-cultivation of Planctomycetes and their phenomic and genomic characterization uncovers novel biology.</title>
        <authorList>
            <person name="Wiegand S."/>
            <person name="Jogler M."/>
            <person name="Boedeker C."/>
            <person name="Pinto D."/>
            <person name="Vollmers J."/>
            <person name="Rivas-Marin E."/>
            <person name="Kohn T."/>
            <person name="Peeters S.H."/>
            <person name="Heuer A."/>
            <person name="Rast P."/>
            <person name="Oberbeckmann S."/>
            <person name="Bunk B."/>
            <person name="Jeske O."/>
            <person name="Meyerdierks A."/>
            <person name="Storesund J.E."/>
            <person name="Kallscheuer N."/>
            <person name="Luecker S."/>
            <person name="Lage O.M."/>
            <person name="Pohl T."/>
            <person name="Merkel B.J."/>
            <person name="Hornburger P."/>
            <person name="Mueller R.-W."/>
            <person name="Bruemmer F."/>
            <person name="Labrenz M."/>
            <person name="Spormann A.M."/>
            <person name="Op den Camp H."/>
            <person name="Overmann J."/>
            <person name="Amann R."/>
            <person name="Jetten M.S.M."/>
            <person name="Mascher T."/>
            <person name="Medema M.H."/>
            <person name="Devos D.P."/>
            <person name="Kaster A.-K."/>
            <person name="Ovreas L."/>
            <person name="Rohde M."/>
            <person name="Galperin M.Y."/>
            <person name="Jogler C."/>
        </authorList>
    </citation>
    <scope>NUCLEOTIDE SEQUENCE [LARGE SCALE GENOMIC DNA]</scope>
    <source>
        <strain evidence="2 3">OJF2</strain>
    </source>
</reference>
<name>A0A5B9VZX0_9BACT</name>
<protein>
    <submittedName>
        <fullName evidence="2">Uncharacterized protein</fullName>
    </submittedName>
</protein>
<keyword evidence="3" id="KW-1185">Reference proteome</keyword>
<dbReference type="AlphaFoldDB" id="A0A5B9VZX0"/>
<keyword evidence="1" id="KW-0812">Transmembrane</keyword>
<accession>A0A5B9VZX0</accession>
<feature type="transmembrane region" description="Helical" evidence="1">
    <location>
        <begin position="170"/>
        <end position="192"/>
    </location>
</feature>
<evidence type="ECO:0000313" key="2">
    <source>
        <dbReference type="EMBL" id="QEH33922.1"/>
    </source>
</evidence>
<evidence type="ECO:0000256" key="1">
    <source>
        <dbReference type="SAM" id="Phobius"/>
    </source>
</evidence>
<dbReference type="OrthoDB" id="266384at2"/>
<proteinExistence type="predicted"/>
<organism evidence="2 3">
    <name type="scientific">Aquisphaera giovannonii</name>
    <dbReference type="NCBI Taxonomy" id="406548"/>
    <lineage>
        <taxon>Bacteria</taxon>
        <taxon>Pseudomonadati</taxon>
        <taxon>Planctomycetota</taxon>
        <taxon>Planctomycetia</taxon>
        <taxon>Isosphaerales</taxon>
        <taxon>Isosphaeraceae</taxon>
        <taxon>Aquisphaera</taxon>
    </lineage>
</organism>
<sequence length="258" mass="28389" precursor="true">MIQEQTLVRIRERGHLDVLDLTMLVIRRRPREIGLAAAAGIAPFAALNAWLLAGADFPAILWPVLLYFEAPWATAPLTVVLGGLMFGRRPRAREAIGQLARAFPAFFFVHVIYRALRATILLLPFAAGSPWVANQVILLEKAGAATAIRRSARLAGENPSGTLPIALAELAFGLIFAVCFWIGTGAAIETFLRGETTWDRPGLGDLGGLRFQLGIWIAIAFFGAARFFLYIDQRVRSEGWELRLRLWSAGADLERGPR</sequence>
<gene>
    <name evidence="2" type="ORF">OJF2_24540</name>
</gene>
<keyword evidence="1" id="KW-0472">Membrane</keyword>
<feature type="transmembrane region" description="Helical" evidence="1">
    <location>
        <begin position="213"/>
        <end position="231"/>
    </location>
</feature>
<feature type="transmembrane region" description="Helical" evidence="1">
    <location>
        <begin position="65"/>
        <end position="87"/>
    </location>
</feature>